<protein>
    <submittedName>
        <fullName evidence="1">Putative DNA repair exonuclease</fullName>
    </submittedName>
</protein>
<organism evidence="1">
    <name type="scientific">viral metagenome</name>
    <dbReference type="NCBI Taxonomy" id="1070528"/>
    <lineage>
        <taxon>unclassified sequences</taxon>
        <taxon>metagenomes</taxon>
        <taxon>organismal metagenomes</taxon>
    </lineage>
</organism>
<keyword evidence="1" id="KW-0378">Hydrolase</keyword>
<dbReference type="GO" id="GO:0004527">
    <property type="term" value="F:exonuclease activity"/>
    <property type="evidence" value="ECO:0007669"/>
    <property type="project" value="UniProtKB-KW"/>
</dbReference>
<evidence type="ECO:0000313" key="1">
    <source>
        <dbReference type="EMBL" id="QJA66154.1"/>
    </source>
</evidence>
<dbReference type="EMBL" id="MT141550">
    <property type="protein sequence ID" value="QJA66154.1"/>
    <property type="molecule type" value="Genomic_DNA"/>
</dbReference>
<dbReference type="SUPFAM" id="SSF56300">
    <property type="entry name" value="Metallo-dependent phosphatases"/>
    <property type="match status" value="1"/>
</dbReference>
<gene>
    <name evidence="1" type="ORF">MM415B00360_0016</name>
</gene>
<proteinExistence type="predicted"/>
<sequence length="303" mass="34499">MKLLNVEIECQGRGDRVEIFPLYDMHIGKSNCNELAIRKWIGEVVKRDRMPNRHIRVLLGGDAANAVKPKDTKRFDFTDVADWLLEGDKEEVRDKLSDVASHEVKRITKILDPVKHILLGAIEGNHEKAIRKWYNQDIQKMLCDNLGVPNLSDEVLIRFRFIRNSGKSSSSVIVVARHGYGAGRSVSAEHLKLYAMQAEWEIADICISGHTHTFAYSAPKPVAYVPTRGDLPADLLWRHRFALNPGCWLDSHSVGRGTYESNNCYPARAFMTAKIVIWPFYEQVIGGREYISPKIEIRSYPIL</sequence>
<accession>A0A6M3J8S4</accession>
<name>A0A6M3J8S4_9ZZZZ</name>
<keyword evidence="1" id="KW-0269">Exonuclease</keyword>
<keyword evidence="1" id="KW-0540">Nuclease</keyword>
<reference evidence="1" key="1">
    <citation type="submission" date="2020-03" db="EMBL/GenBank/DDBJ databases">
        <title>The deep terrestrial virosphere.</title>
        <authorList>
            <person name="Holmfeldt K."/>
            <person name="Nilsson E."/>
            <person name="Simone D."/>
            <person name="Lopez-Fernandez M."/>
            <person name="Wu X."/>
            <person name="de Brujin I."/>
            <person name="Lundin D."/>
            <person name="Andersson A."/>
            <person name="Bertilsson S."/>
            <person name="Dopson M."/>
        </authorList>
    </citation>
    <scope>NUCLEOTIDE SEQUENCE</scope>
    <source>
        <strain evidence="1">MM415B00360</strain>
    </source>
</reference>
<dbReference type="InterPro" id="IPR029052">
    <property type="entry name" value="Metallo-depent_PP-like"/>
</dbReference>
<dbReference type="AlphaFoldDB" id="A0A6M3J8S4"/>